<keyword evidence="1" id="KW-0732">Signal</keyword>
<dbReference type="WBParaSite" id="TREG1_92740.1">
    <property type="protein sequence ID" value="TREG1_92740.1"/>
    <property type="gene ID" value="TREG1_92740"/>
</dbReference>
<accession>A0AA85KPD7</accession>
<name>A0AA85KPD7_TRIRE</name>
<feature type="chain" id="PRO_5041659809" evidence="1">
    <location>
        <begin position="31"/>
        <end position="110"/>
    </location>
</feature>
<reference evidence="3" key="2">
    <citation type="submission" date="2023-11" db="UniProtKB">
        <authorList>
            <consortium name="WormBaseParasite"/>
        </authorList>
    </citation>
    <scope>IDENTIFICATION</scope>
</reference>
<evidence type="ECO:0000256" key="1">
    <source>
        <dbReference type="SAM" id="SignalP"/>
    </source>
</evidence>
<proteinExistence type="predicted"/>
<evidence type="ECO:0000313" key="2">
    <source>
        <dbReference type="Proteomes" id="UP000050795"/>
    </source>
</evidence>
<feature type="signal peptide" evidence="1">
    <location>
        <begin position="1"/>
        <end position="30"/>
    </location>
</feature>
<sequence length="110" mass="12391">NHSKMVSQGTKLNFIILVSLCIVNFENVESEEMWYPMTVGSGVMNVRIGTIRFYLNDGLNVTVANGDCIWRVDLRPPTFSEIEMKGGFRQGLLRCRSGMTLPDSLENMSL</sequence>
<reference evidence="2" key="1">
    <citation type="submission" date="2022-06" db="EMBL/GenBank/DDBJ databases">
        <authorList>
            <person name="Berger JAMES D."/>
            <person name="Berger JAMES D."/>
        </authorList>
    </citation>
    <scope>NUCLEOTIDE SEQUENCE [LARGE SCALE GENOMIC DNA]</scope>
</reference>
<evidence type="ECO:0000313" key="3">
    <source>
        <dbReference type="WBParaSite" id="TREG1_92740.1"/>
    </source>
</evidence>
<dbReference type="AlphaFoldDB" id="A0AA85KPD7"/>
<protein>
    <submittedName>
        <fullName evidence="3">Uncharacterized protein</fullName>
    </submittedName>
</protein>
<keyword evidence="2" id="KW-1185">Reference proteome</keyword>
<dbReference type="Proteomes" id="UP000050795">
    <property type="component" value="Unassembled WGS sequence"/>
</dbReference>
<organism evidence="2 3">
    <name type="scientific">Trichobilharzia regenti</name>
    <name type="common">Nasal bird schistosome</name>
    <dbReference type="NCBI Taxonomy" id="157069"/>
    <lineage>
        <taxon>Eukaryota</taxon>
        <taxon>Metazoa</taxon>
        <taxon>Spiralia</taxon>
        <taxon>Lophotrochozoa</taxon>
        <taxon>Platyhelminthes</taxon>
        <taxon>Trematoda</taxon>
        <taxon>Digenea</taxon>
        <taxon>Strigeidida</taxon>
        <taxon>Schistosomatoidea</taxon>
        <taxon>Schistosomatidae</taxon>
        <taxon>Trichobilharzia</taxon>
    </lineage>
</organism>